<name>A0AAV5NL51_9VIBR</name>
<protein>
    <recommendedName>
        <fullName evidence="3 5">Acylphosphatase</fullName>
        <ecNumber evidence="2 5">3.6.1.7</ecNumber>
    </recommendedName>
</protein>
<evidence type="ECO:0000256" key="3">
    <source>
        <dbReference type="ARBA" id="ARBA00015991"/>
    </source>
</evidence>
<dbReference type="InterPro" id="IPR020456">
    <property type="entry name" value="Acylphosphatase"/>
</dbReference>
<comment type="similarity">
    <text evidence="1 7">Belongs to the acylphosphatase family.</text>
</comment>
<dbReference type="SUPFAM" id="SSF54975">
    <property type="entry name" value="Acylphosphatase/BLUF domain-like"/>
    <property type="match status" value="1"/>
</dbReference>
<gene>
    <name evidence="9" type="primary">acyP</name>
    <name evidence="9" type="ORF">GCM10007932_01310</name>
</gene>
<dbReference type="InterPro" id="IPR001792">
    <property type="entry name" value="Acylphosphatase-like_dom"/>
</dbReference>
<evidence type="ECO:0000256" key="5">
    <source>
        <dbReference type="PROSITE-ProRule" id="PRU00520"/>
    </source>
</evidence>
<comment type="catalytic activity">
    <reaction evidence="4 5 6">
        <text>an acyl phosphate + H2O = a carboxylate + phosphate + H(+)</text>
        <dbReference type="Rhea" id="RHEA:14965"/>
        <dbReference type="ChEBI" id="CHEBI:15377"/>
        <dbReference type="ChEBI" id="CHEBI:15378"/>
        <dbReference type="ChEBI" id="CHEBI:29067"/>
        <dbReference type="ChEBI" id="CHEBI:43474"/>
        <dbReference type="ChEBI" id="CHEBI:59918"/>
        <dbReference type="EC" id="3.6.1.7"/>
    </reaction>
</comment>
<dbReference type="RefSeq" id="WP_126609630.1">
    <property type="nucleotide sequence ID" value="NZ_AP025144.1"/>
</dbReference>
<dbReference type="GO" id="GO:0003998">
    <property type="term" value="F:acylphosphatase activity"/>
    <property type="evidence" value="ECO:0007669"/>
    <property type="project" value="UniProtKB-EC"/>
</dbReference>
<dbReference type="InterPro" id="IPR017968">
    <property type="entry name" value="Acylphosphatase_CS"/>
</dbReference>
<dbReference type="PROSITE" id="PS00151">
    <property type="entry name" value="ACYLPHOSPHATASE_2"/>
    <property type="match status" value="1"/>
</dbReference>
<feature type="active site" evidence="5">
    <location>
        <position position="20"/>
    </location>
</feature>
<proteinExistence type="inferred from homology"/>
<organism evidence="9 10">
    <name type="scientific">Vibrio penaeicida</name>
    <dbReference type="NCBI Taxonomy" id="104609"/>
    <lineage>
        <taxon>Bacteria</taxon>
        <taxon>Pseudomonadati</taxon>
        <taxon>Pseudomonadota</taxon>
        <taxon>Gammaproteobacteria</taxon>
        <taxon>Vibrionales</taxon>
        <taxon>Vibrionaceae</taxon>
        <taxon>Vibrio</taxon>
    </lineage>
</organism>
<dbReference type="PANTHER" id="PTHR47268">
    <property type="entry name" value="ACYLPHOSPHATASE"/>
    <property type="match status" value="1"/>
</dbReference>
<dbReference type="NCBIfam" id="NF011000">
    <property type="entry name" value="PRK14426.1"/>
    <property type="match status" value="1"/>
</dbReference>
<evidence type="ECO:0000256" key="1">
    <source>
        <dbReference type="ARBA" id="ARBA00005614"/>
    </source>
</evidence>
<evidence type="ECO:0000256" key="6">
    <source>
        <dbReference type="RuleBase" id="RU000553"/>
    </source>
</evidence>
<feature type="active site" evidence="5">
    <location>
        <position position="38"/>
    </location>
</feature>
<dbReference type="EC" id="3.6.1.7" evidence="2 5"/>
<dbReference type="Pfam" id="PF00708">
    <property type="entry name" value="Acylphosphatase"/>
    <property type="match status" value="1"/>
</dbReference>
<keyword evidence="5 6" id="KW-0378">Hydrolase</keyword>
<dbReference type="PROSITE" id="PS00150">
    <property type="entry name" value="ACYLPHOSPHATASE_1"/>
    <property type="match status" value="1"/>
</dbReference>
<dbReference type="Proteomes" id="UP001156690">
    <property type="component" value="Unassembled WGS sequence"/>
</dbReference>
<reference evidence="10" key="1">
    <citation type="journal article" date="2019" name="Int. J. Syst. Evol. Microbiol.">
        <title>The Global Catalogue of Microorganisms (GCM) 10K type strain sequencing project: providing services to taxonomists for standard genome sequencing and annotation.</title>
        <authorList>
            <consortium name="The Broad Institute Genomics Platform"/>
            <consortium name="The Broad Institute Genome Sequencing Center for Infectious Disease"/>
            <person name="Wu L."/>
            <person name="Ma J."/>
        </authorList>
    </citation>
    <scope>NUCLEOTIDE SEQUENCE [LARGE SCALE GENOMIC DNA]</scope>
    <source>
        <strain evidence="10">NBRC 15640</strain>
    </source>
</reference>
<evidence type="ECO:0000259" key="8">
    <source>
        <dbReference type="PROSITE" id="PS51160"/>
    </source>
</evidence>
<feature type="domain" description="Acylphosphatase-like" evidence="8">
    <location>
        <begin position="5"/>
        <end position="90"/>
    </location>
</feature>
<dbReference type="PROSITE" id="PS51160">
    <property type="entry name" value="ACYLPHOSPHATASE_3"/>
    <property type="match status" value="1"/>
</dbReference>
<dbReference type="InterPro" id="IPR036046">
    <property type="entry name" value="Acylphosphatase-like_dom_sf"/>
</dbReference>
<accession>A0AAV5NL51</accession>
<evidence type="ECO:0000313" key="9">
    <source>
        <dbReference type="EMBL" id="GLQ70771.1"/>
    </source>
</evidence>
<dbReference type="AlphaFoldDB" id="A0AAV5NL51"/>
<evidence type="ECO:0000256" key="2">
    <source>
        <dbReference type="ARBA" id="ARBA00012150"/>
    </source>
</evidence>
<evidence type="ECO:0000256" key="4">
    <source>
        <dbReference type="ARBA" id="ARBA00047645"/>
    </source>
</evidence>
<dbReference type="PANTHER" id="PTHR47268:SF4">
    <property type="entry name" value="ACYLPHOSPHATASE"/>
    <property type="match status" value="1"/>
</dbReference>
<evidence type="ECO:0000313" key="10">
    <source>
        <dbReference type="Proteomes" id="UP001156690"/>
    </source>
</evidence>
<comment type="caution">
    <text evidence="9">The sequence shown here is derived from an EMBL/GenBank/DDBJ whole genome shotgun (WGS) entry which is preliminary data.</text>
</comment>
<evidence type="ECO:0000256" key="7">
    <source>
        <dbReference type="RuleBase" id="RU004168"/>
    </source>
</evidence>
<dbReference type="Gene3D" id="3.30.70.100">
    <property type="match status" value="1"/>
</dbReference>
<sequence>MSQKSVKFCVKGLVQGVGFRFHTAHQGLKLGLSGYAKNLTNGDVEVVASGEMSRINELALWLESGPKTSNVKSVAAKEIDFEDHTGFEIL</sequence>
<keyword evidence="10" id="KW-1185">Reference proteome</keyword>
<dbReference type="EMBL" id="BSNX01000001">
    <property type="protein sequence ID" value="GLQ70771.1"/>
    <property type="molecule type" value="Genomic_DNA"/>
</dbReference>